<dbReference type="KEGG" id="salf:SMD44_00499"/>
<dbReference type="Gene3D" id="1.25.40.10">
    <property type="entry name" value="Tetratricopeptide repeat domain"/>
    <property type="match status" value="1"/>
</dbReference>
<dbReference type="EMBL" id="CP021748">
    <property type="protein sequence ID" value="ARX81101.1"/>
    <property type="molecule type" value="Genomic_DNA"/>
</dbReference>
<reference evidence="2 3" key="1">
    <citation type="submission" date="2017-05" db="EMBL/GenBank/DDBJ databases">
        <title>Streptomyces alboflavus Genome sequencing and assembly.</title>
        <authorList>
            <person name="Wang Y."/>
            <person name="Du B."/>
            <person name="Ding Y."/>
            <person name="Liu H."/>
            <person name="Hou Q."/>
            <person name="Liu K."/>
            <person name="Wang C."/>
            <person name="Yao L."/>
        </authorList>
    </citation>
    <scope>NUCLEOTIDE SEQUENCE [LARGE SCALE GENOMIC DNA]</scope>
    <source>
        <strain evidence="2 3">MDJK44</strain>
    </source>
</reference>
<dbReference type="eggNOG" id="COG0457">
    <property type="taxonomic scope" value="Bacteria"/>
</dbReference>
<dbReference type="InterPro" id="IPR019734">
    <property type="entry name" value="TPR_rpt"/>
</dbReference>
<dbReference type="RefSeq" id="WP_335756060.1">
    <property type="nucleotide sequence ID" value="NZ_CP021748.1"/>
</dbReference>
<keyword evidence="1" id="KW-0802">TPR repeat</keyword>
<feature type="repeat" description="TPR" evidence="1">
    <location>
        <begin position="38"/>
        <end position="71"/>
    </location>
</feature>
<dbReference type="SMART" id="SM00028">
    <property type="entry name" value="TPR"/>
    <property type="match status" value="1"/>
</dbReference>
<dbReference type="Pfam" id="PF13432">
    <property type="entry name" value="TPR_16"/>
    <property type="match status" value="1"/>
</dbReference>
<sequence length="210" mass="22800">MTTIHPAVERADALIDLERYDEAAALLAQRIAEVPADVRAWAKLSRCHLDAGRPDEALAAADEALRLDPEDVGGLLMRSYALRRVGGGRMPEVEQVLREVVRIAPEYWLGHALLADAVFITNIVSRGQASGGQVSREDMDISARLAEEHVKEALRLAPDEVYGYEVAYKIASISGNGTAADQLDLAILRLDPNHPGPWSGRPARPPTLPA</sequence>
<gene>
    <name evidence="2" type="ORF">SMD44_00499</name>
</gene>
<evidence type="ECO:0000256" key="1">
    <source>
        <dbReference type="PROSITE-ProRule" id="PRU00339"/>
    </source>
</evidence>
<dbReference type="STRING" id="67267.GCA_000716675_02532"/>
<dbReference type="SUPFAM" id="SSF48452">
    <property type="entry name" value="TPR-like"/>
    <property type="match status" value="1"/>
</dbReference>
<name>A0A1Z1W3V5_9ACTN</name>
<accession>A0A1Z1W3V5</accession>
<dbReference type="PROSITE" id="PS50005">
    <property type="entry name" value="TPR"/>
    <property type="match status" value="1"/>
</dbReference>
<keyword evidence="3" id="KW-1185">Reference proteome</keyword>
<dbReference type="Proteomes" id="UP000195880">
    <property type="component" value="Chromosome"/>
</dbReference>
<proteinExistence type="predicted"/>
<protein>
    <submittedName>
        <fullName evidence="2">Uncharacterized protein</fullName>
    </submittedName>
</protein>
<evidence type="ECO:0000313" key="3">
    <source>
        <dbReference type="Proteomes" id="UP000195880"/>
    </source>
</evidence>
<dbReference type="InterPro" id="IPR011990">
    <property type="entry name" value="TPR-like_helical_dom_sf"/>
</dbReference>
<dbReference type="AlphaFoldDB" id="A0A1Z1W3V5"/>
<organism evidence="2 3">
    <name type="scientific">Streptomyces alboflavus</name>
    <dbReference type="NCBI Taxonomy" id="67267"/>
    <lineage>
        <taxon>Bacteria</taxon>
        <taxon>Bacillati</taxon>
        <taxon>Actinomycetota</taxon>
        <taxon>Actinomycetes</taxon>
        <taxon>Kitasatosporales</taxon>
        <taxon>Streptomycetaceae</taxon>
        <taxon>Streptomyces</taxon>
    </lineage>
</organism>
<evidence type="ECO:0000313" key="2">
    <source>
        <dbReference type="EMBL" id="ARX81101.1"/>
    </source>
</evidence>